<sequence>MKPWETFQPLTILRNVGSLNIRMMELDEVTDRIRYGKFCSPVRSSQDFVSKSRMLKPRSYKRLKNLVEGNRPVEQLSEMHKHLLRFARSFESFAPWKQEMGFLAEETPPCPHFRYPRDDSWPHPYSVDNLSFLEKNLREAYTASQRFDSMKFKSLRADIVQYLQPQYNRIVTASRLLVDAIKFEKFW</sequence>
<organism evidence="1 2">
    <name type="scientific">Sclerotinia nivalis</name>
    <dbReference type="NCBI Taxonomy" id="352851"/>
    <lineage>
        <taxon>Eukaryota</taxon>
        <taxon>Fungi</taxon>
        <taxon>Dikarya</taxon>
        <taxon>Ascomycota</taxon>
        <taxon>Pezizomycotina</taxon>
        <taxon>Leotiomycetes</taxon>
        <taxon>Helotiales</taxon>
        <taxon>Sclerotiniaceae</taxon>
        <taxon>Sclerotinia</taxon>
    </lineage>
</organism>
<dbReference type="Proteomes" id="UP001152300">
    <property type="component" value="Unassembled WGS sequence"/>
</dbReference>
<evidence type="ECO:0000313" key="2">
    <source>
        <dbReference type="Proteomes" id="UP001152300"/>
    </source>
</evidence>
<proteinExistence type="predicted"/>
<accession>A0A9X0AZK1</accession>
<name>A0A9X0AZK1_9HELO</name>
<keyword evidence="2" id="KW-1185">Reference proteome</keyword>
<comment type="caution">
    <text evidence="1">The sequence shown here is derived from an EMBL/GenBank/DDBJ whole genome shotgun (WGS) entry which is preliminary data.</text>
</comment>
<dbReference type="OrthoDB" id="62952at2759"/>
<evidence type="ECO:0000313" key="1">
    <source>
        <dbReference type="EMBL" id="KAJ8071469.1"/>
    </source>
</evidence>
<protein>
    <submittedName>
        <fullName evidence="1">Uncharacterized protein</fullName>
    </submittedName>
</protein>
<dbReference type="AlphaFoldDB" id="A0A9X0AZK1"/>
<reference evidence="1" key="1">
    <citation type="submission" date="2022-11" db="EMBL/GenBank/DDBJ databases">
        <title>Genome Resource of Sclerotinia nivalis Strain SnTB1, a Plant Pathogen Isolated from American Ginseng.</title>
        <authorList>
            <person name="Fan S."/>
        </authorList>
    </citation>
    <scope>NUCLEOTIDE SEQUENCE</scope>
    <source>
        <strain evidence="1">SnTB1</strain>
    </source>
</reference>
<dbReference type="EMBL" id="JAPEIS010000001">
    <property type="protein sequence ID" value="KAJ8071469.1"/>
    <property type="molecule type" value="Genomic_DNA"/>
</dbReference>
<gene>
    <name evidence="1" type="ORF">OCU04_001789</name>
</gene>